<organism evidence="5 8">
    <name type="scientific">Lentilactobacillus parakefiri</name>
    <dbReference type="NCBI Taxonomy" id="152332"/>
    <lineage>
        <taxon>Bacteria</taxon>
        <taxon>Bacillati</taxon>
        <taxon>Bacillota</taxon>
        <taxon>Bacilli</taxon>
        <taxon>Lactobacillales</taxon>
        <taxon>Lactobacillaceae</taxon>
        <taxon>Lentilactobacillus</taxon>
    </lineage>
</organism>
<evidence type="ECO:0000313" key="5">
    <source>
        <dbReference type="EMBL" id="PAK87234.1"/>
    </source>
</evidence>
<comment type="caution">
    <text evidence="5">The sequence shown here is derived from an EMBL/GenBank/DDBJ whole genome shotgun (WGS) entry which is preliminary data.</text>
</comment>
<accession>A0A269YNV7</accession>
<evidence type="ECO:0000313" key="7">
    <source>
        <dbReference type="Proteomes" id="UP000214739"/>
    </source>
</evidence>
<dbReference type="InterPro" id="IPR001647">
    <property type="entry name" value="HTH_TetR"/>
</dbReference>
<dbReference type="EMBL" id="PUFL01000013">
    <property type="protein sequence ID" value="TDG94703.1"/>
    <property type="molecule type" value="Genomic_DNA"/>
</dbReference>
<dbReference type="PANTHER" id="PTHR43479:SF11">
    <property type="entry name" value="ACREF_ENVCD OPERON REPRESSOR-RELATED"/>
    <property type="match status" value="1"/>
</dbReference>
<evidence type="ECO:0000256" key="1">
    <source>
        <dbReference type="ARBA" id="ARBA00023125"/>
    </source>
</evidence>
<dbReference type="PANTHER" id="PTHR43479">
    <property type="entry name" value="ACREF/ENVCD OPERON REPRESSOR-RELATED"/>
    <property type="match status" value="1"/>
</dbReference>
<feature type="DNA-binding region" description="H-T-H motif" evidence="2">
    <location>
        <begin position="26"/>
        <end position="45"/>
    </location>
</feature>
<dbReference type="Proteomes" id="UP000294668">
    <property type="component" value="Unassembled WGS sequence"/>
</dbReference>
<keyword evidence="9" id="KW-1185">Reference proteome</keyword>
<dbReference type="PRINTS" id="PR00455">
    <property type="entry name" value="HTHTETR"/>
</dbReference>
<dbReference type="EMBL" id="BDGB01000065">
    <property type="protein sequence ID" value="GAW72311.1"/>
    <property type="molecule type" value="Genomic_DNA"/>
</dbReference>
<sequence length="182" mass="21426">MEKITNEKIISTAEKLINEKQTSDITLSQIADELDVTHAAIYKHFKNKQDLWEEVAKTWLNRLVAEEVARNPQHPATKEEQLHDWLWAFVNAKKRAYNENPQMFVLNTEYVDNSPFALRSVLTNSYQIIDNIMAYHDKNLERAEAILSAFAVFSLPNFKESWNRPDYQDRFERIWGLIRKGI</sequence>
<evidence type="ECO:0000313" key="6">
    <source>
        <dbReference type="EMBL" id="TDG94703.1"/>
    </source>
</evidence>
<evidence type="ECO:0000313" key="9">
    <source>
        <dbReference type="Proteomes" id="UP000294668"/>
    </source>
</evidence>
<protein>
    <submittedName>
        <fullName evidence="5">TetR family transcriptional regulator</fullName>
    </submittedName>
</protein>
<dbReference type="OrthoDB" id="9815924at2"/>
<dbReference type="InterPro" id="IPR050624">
    <property type="entry name" value="HTH-type_Tx_Regulator"/>
</dbReference>
<reference evidence="5 8" key="2">
    <citation type="submission" date="2017-04" db="EMBL/GenBank/DDBJ databases">
        <title>Kefir bacterial isolates.</title>
        <authorList>
            <person name="Kim Y."/>
            <person name="Blasche S."/>
            <person name="Patil K.R."/>
        </authorList>
    </citation>
    <scope>NUCLEOTIDE SEQUENCE [LARGE SCALE GENOMIC DNA]</scope>
    <source>
        <strain evidence="5 8">OG2</strain>
    </source>
</reference>
<proteinExistence type="predicted"/>
<evidence type="ECO:0000313" key="8">
    <source>
        <dbReference type="Proteomes" id="UP000216802"/>
    </source>
</evidence>
<dbReference type="Gene3D" id="1.10.357.10">
    <property type="entry name" value="Tetracycline Repressor, domain 2"/>
    <property type="match status" value="1"/>
</dbReference>
<reference evidence="6" key="4">
    <citation type="submission" date="2019-02" db="EMBL/GenBank/DDBJ databases">
        <authorList>
            <person name="Buron G."/>
            <person name="Chaylann A."/>
            <person name="Dolejs I."/>
            <person name="Forster J."/>
            <person name="Miks M.H."/>
        </authorList>
    </citation>
    <scope>NUCLEOTIDE SEQUENCE</scope>
    <source>
        <strain evidence="6">DSM 10551</strain>
    </source>
</reference>
<dbReference type="Proteomes" id="UP000214739">
    <property type="component" value="Unassembled WGS sequence"/>
</dbReference>
<evidence type="ECO:0000259" key="3">
    <source>
        <dbReference type="PROSITE" id="PS50977"/>
    </source>
</evidence>
<dbReference type="Proteomes" id="UP000216802">
    <property type="component" value="Unassembled WGS sequence"/>
</dbReference>
<dbReference type="AlphaFoldDB" id="A0A269YNV7"/>
<dbReference type="Pfam" id="PF00440">
    <property type="entry name" value="TetR_N"/>
    <property type="match status" value="1"/>
</dbReference>
<dbReference type="PROSITE" id="PS50977">
    <property type="entry name" value="HTH_TETR_2"/>
    <property type="match status" value="1"/>
</dbReference>
<keyword evidence="1 2" id="KW-0238">DNA-binding</keyword>
<dbReference type="InterPro" id="IPR009057">
    <property type="entry name" value="Homeodomain-like_sf"/>
</dbReference>
<evidence type="ECO:0000313" key="4">
    <source>
        <dbReference type="EMBL" id="GAW72311.1"/>
    </source>
</evidence>
<evidence type="ECO:0000256" key="2">
    <source>
        <dbReference type="PROSITE-ProRule" id="PRU00335"/>
    </source>
</evidence>
<feature type="domain" description="HTH tetR-type" evidence="3">
    <location>
        <begin position="3"/>
        <end position="63"/>
    </location>
</feature>
<dbReference type="GO" id="GO:0003677">
    <property type="term" value="F:DNA binding"/>
    <property type="evidence" value="ECO:0007669"/>
    <property type="project" value="UniProtKB-UniRule"/>
</dbReference>
<dbReference type="EMBL" id="NCXI01000007">
    <property type="protein sequence ID" value="PAK87234.1"/>
    <property type="molecule type" value="Genomic_DNA"/>
</dbReference>
<dbReference type="SUPFAM" id="SSF46689">
    <property type="entry name" value="Homeodomain-like"/>
    <property type="match status" value="1"/>
</dbReference>
<gene>
    <name evidence="4" type="primary">tetR_11</name>
    <name evidence="5" type="ORF">B8W98_01820</name>
    <name evidence="6" type="ORF">C5L28_000988</name>
    <name evidence="4" type="ORF">LPKJCM_01424</name>
</gene>
<reference evidence="4 7" key="1">
    <citation type="journal article" date="2017" name="Biosci Microbiota Food Health">
        <title>Genomic characterization reconfirms the taxonomic status of Lactobacillus parakefiri.</title>
        <authorList>
            <person name="Tanizawa Y."/>
            <person name="Kobayashi H."/>
            <person name="Kaminuma E."/>
            <person name="Sakamoto M."/>
            <person name="Ohkuma M."/>
            <person name="Nakamura Y."/>
            <person name="Arita M."/>
            <person name="Tohno M."/>
        </authorList>
    </citation>
    <scope>NUCLEOTIDE SEQUENCE [LARGE SCALE GENOMIC DNA]</scope>
    <source>
        <strain evidence="4 7">JCM 8573</strain>
    </source>
</reference>
<dbReference type="RefSeq" id="WP_057961442.1">
    <property type="nucleotide sequence ID" value="NZ_BAAAXO010000064.1"/>
</dbReference>
<name>A0A269YNV7_9LACO</name>
<reference evidence="6 9" key="3">
    <citation type="journal article" date="2019" name="Appl. Microbiol. Biotechnol.">
        <title>Uncovering carbohydrate metabolism through a genotype-phenotype association study of 56 lactic acid bacteria genomes.</title>
        <authorList>
            <person name="Buron-Moles G."/>
            <person name="Chailyan A."/>
            <person name="Dolejs I."/>
            <person name="Forster J."/>
            <person name="Miks M.H."/>
        </authorList>
    </citation>
    <scope>NUCLEOTIDE SEQUENCE [LARGE SCALE GENOMIC DNA]</scope>
    <source>
        <strain evidence="6 9">DSM 10551</strain>
    </source>
</reference>